<sequence length="626" mass="71905">MNYSMGYAGNNYSHSPGSGVGGHYHGHAQPHQQDSQNYDPHRIGDTHESNWPLRCNNCGNVAEIFCPRCENVGYCSEAHLLEDEMNHKANCMPEQNFTEVNRMPDSHQVHSISSSNNLNAGETVAKIRPIMMAPHDKNQPGPANSSLCFGCSKWYPTGSYQCSMCGWPVCSMHCEANSLHSTYECEIFHLVNVPGSMFPGIYDIVLTLRCIIMLRNSNDESPIRQSFRDWNSFKSNVKNLPHLPPVPGQLQSVAENFLSKICHLNFNLDKSCSPEFIQQVLTFVHANSLCQENKASPYDSNHIRNYHSVKYVIPYKFAYGQSCNPNTHWTINYAPSLRESNLHIWATNILKIGDALTACFNQIFPELGTHERRNLHMLHFQRKCECPRCKDPKELNSYASAVKCKNCSDGLLLPLNPLEDGSIWKCENASCGQEMEPQVVFNRFHEIIEDIHELKLRTVWWNWGAARICLDFADAVSPGLTKHRAKYIFMLQMVHGLAETHNAVYHFGKDEFVEGRLIRQKFDKIYLYQQEFYKIAQLEKPGSCLHSWLETLAKSKDDLSELLRTTAQWRAFNGYELERLKRAFSYYTSEVYEPNLPRDLCVDVSHIVFYIDPAPFRFEYKTFFGF</sequence>
<dbReference type="OrthoDB" id="265717at2759"/>
<keyword evidence="3" id="KW-0862">Zinc</keyword>
<evidence type="ECO:0000313" key="6">
    <source>
        <dbReference type="EMBL" id="CAG7727969.1"/>
    </source>
</evidence>
<dbReference type="GO" id="GO:0008270">
    <property type="term" value="F:zinc ion binding"/>
    <property type="evidence" value="ECO:0007669"/>
    <property type="project" value="UniProtKB-KW"/>
</dbReference>
<evidence type="ECO:0000256" key="1">
    <source>
        <dbReference type="ARBA" id="ARBA00022723"/>
    </source>
</evidence>
<organism evidence="6 7">
    <name type="scientific">Allacma fusca</name>
    <dbReference type="NCBI Taxonomy" id="39272"/>
    <lineage>
        <taxon>Eukaryota</taxon>
        <taxon>Metazoa</taxon>
        <taxon>Ecdysozoa</taxon>
        <taxon>Arthropoda</taxon>
        <taxon>Hexapoda</taxon>
        <taxon>Collembola</taxon>
        <taxon>Symphypleona</taxon>
        <taxon>Sminthuridae</taxon>
        <taxon>Allacma</taxon>
    </lineage>
</organism>
<evidence type="ECO:0000256" key="2">
    <source>
        <dbReference type="ARBA" id="ARBA00022771"/>
    </source>
</evidence>
<keyword evidence="7" id="KW-1185">Reference proteome</keyword>
<dbReference type="PANTHER" id="PTHR46455">
    <property type="entry name" value="SET AND MYND DOMAIN CONTAINING, ARTHROPOD-SPECIFIC, MEMBER 4, ISOFORM A"/>
    <property type="match status" value="1"/>
</dbReference>
<evidence type="ECO:0000256" key="4">
    <source>
        <dbReference type="SAM" id="MobiDB-lite"/>
    </source>
</evidence>
<gene>
    <name evidence="6" type="ORF">AFUS01_LOCUS16782</name>
</gene>
<feature type="region of interest" description="Disordered" evidence="4">
    <location>
        <begin position="17"/>
        <end position="45"/>
    </location>
</feature>
<reference evidence="6" key="1">
    <citation type="submission" date="2021-06" db="EMBL/GenBank/DDBJ databases">
        <authorList>
            <person name="Hodson N. C."/>
            <person name="Mongue J. A."/>
            <person name="Jaron S. K."/>
        </authorList>
    </citation>
    <scope>NUCLEOTIDE SEQUENCE</scope>
</reference>
<feature type="domain" description="MYND-type" evidence="5">
    <location>
        <begin position="55"/>
        <end position="91"/>
    </location>
</feature>
<dbReference type="Proteomes" id="UP000708208">
    <property type="component" value="Unassembled WGS sequence"/>
</dbReference>
<dbReference type="PANTHER" id="PTHR46455:SF5">
    <property type="entry name" value="SET AND MYND DOMAIN CONTAINING, ARTHROPOD-SPECIFIC, MEMBER 4, ISOFORM A"/>
    <property type="match status" value="1"/>
</dbReference>
<name>A0A8J2P1X8_9HEXA</name>
<evidence type="ECO:0000313" key="7">
    <source>
        <dbReference type="Proteomes" id="UP000708208"/>
    </source>
</evidence>
<accession>A0A8J2P1X8</accession>
<evidence type="ECO:0000256" key="3">
    <source>
        <dbReference type="ARBA" id="ARBA00022833"/>
    </source>
</evidence>
<comment type="caution">
    <text evidence="6">The sequence shown here is derived from an EMBL/GenBank/DDBJ whole genome shotgun (WGS) entry which is preliminary data.</text>
</comment>
<dbReference type="AlphaFoldDB" id="A0A8J2P1X8"/>
<dbReference type="EMBL" id="CAJVCH010156362">
    <property type="protein sequence ID" value="CAG7727969.1"/>
    <property type="molecule type" value="Genomic_DNA"/>
</dbReference>
<dbReference type="PROSITE" id="PS01360">
    <property type="entry name" value="ZF_MYND_1"/>
    <property type="match status" value="1"/>
</dbReference>
<dbReference type="Pfam" id="PF01753">
    <property type="entry name" value="zf-MYND"/>
    <property type="match status" value="1"/>
</dbReference>
<dbReference type="InterPro" id="IPR053010">
    <property type="entry name" value="SET_SmydA-8"/>
</dbReference>
<keyword evidence="2" id="KW-0863">Zinc-finger</keyword>
<protein>
    <recommendedName>
        <fullName evidence="5">MYND-type domain-containing protein</fullName>
    </recommendedName>
</protein>
<proteinExistence type="predicted"/>
<evidence type="ECO:0000259" key="5">
    <source>
        <dbReference type="PROSITE" id="PS01360"/>
    </source>
</evidence>
<dbReference type="InterPro" id="IPR002893">
    <property type="entry name" value="Znf_MYND"/>
</dbReference>
<keyword evidence="1" id="KW-0479">Metal-binding</keyword>